<sequence length="169" mass="19365">MIVVNGKPEVFTKAITKSKYFWNKCVEKCGNDDKCVLADDNNEECQWFEYDGITKVKQTQSVEGKKVAFKILNLVASAFHVELKKQSVVHDTAKHYFHFINTLNNWALQLQKDNSVGTQTFLMRVDRMRKSSCQATPTTKDCMKKSCSSTTSLPAYAHLCGRKAWIWNK</sequence>
<accession>G0NQ86</accession>
<organism evidence="3">
    <name type="scientific">Caenorhabditis brenneri</name>
    <name type="common">Nematode worm</name>
    <dbReference type="NCBI Taxonomy" id="135651"/>
    <lineage>
        <taxon>Eukaryota</taxon>
        <taxon>Metazoa</taxon>
        <taxon>Ecdysozoa</taxon>
        <taxon>Nematoda</taxon>
        <taxon>Chromadorea</taxon>
        <taxon>Rhabditida</taxon>
        <taxon>Rhabditina</taxon>
        <taxon>Rhabditomorpha</taxon>
        <taxon>Rhabditoidea</taxon>
        <taxon>Rhabditidae</taxon>
        <taxon>Peloderinae</taxon>
        <taxon>Caenorhabditis</taxon>
    </lineage>
</organism>
<evidence type="ECO:0000259" key="1">
    <source>
        <dbReference type="SMART" id="SM00605"/>
    </source>
</evidence>
<dbReference type="SMART" id="SM00605">
    <property type="entry name" value="CW"/>
    <property type="match status" value="1"/>
</dbReference>
<reference evidence="3" key="1">
    <citation type="submission" date="2011-07" db="EMBL/GenBank/DDBJ databases">
        <authorList>
            <consortium name="Caenorhabditis brenneri Sequencing and Analysis Consortium"/>
            <person name="Wilson R.K."/>
        </authorList>
    </citation>
    <scope>NUCLEOTIDE SEQUENCE [LARGE SCALE GENOMIC DNA]</scope>
    <source>
        <strain evidence="3">PB2801</strain>
    </source>
</reference>
<evidence type="ECO:0000313" key="2">
    <source>
        <dbReference type="EMBL" id="EGT35512.1"/>
    </source>
</evidence>
<dbReference type="InterPro" id="IPR006583">
    <property type="entry name" value="PAN-3_domain"/>
</dbReference>
<protein>
    <recommendedName>
        <fullName evidence="1">PAN-3 domain-containing protein</fullName>
    </recommendedName>
</protein>
<proteinExistence type="predicted"/>
<feature type="domain" description="PAN-3" evidence="1">
    <location>
        <begin position="1"/>
        <end position="106"/>
    </location>
</feature>
<dbReference type="PANTHER" id="PTHR47629">
    <property type="entry name" value="C-TYPE LECTIN-RELATED"/>
    <property type="match status" value="1"/>
</dbReference>
<dbReference type="AlphaFoldDB" id="G0NQ86"/>
<dbReference type="InParanoid" id="G0NQ86"/>
<dbReference type="Proteomes" id="UP000008068">
    <property type="component" value="Unassembled WGS sequence"/>
</dbReference>
<name>G0NQ86_CAEBE</name>
<keyword evidence="3" id="KW-1185">Reference proteome</keyword>
<gene>
    <name evidence="2" type="ORF">CAEBREN_09308</name>
</gene>
<dbReference type="HOGENOM" id="CLU_1579869_0_0_1"/>
<dbReference type="EMBL" id="GL379923">
    <property type="protein sequence ID" value="EGT35512.1"/>
    <property type="molecule type" value="Genomic_DNA"/>
</dbReference>
<evidence type="ECO:0000313" key="3">
    <source>
        <dbReference type="Proteomes" id="UP000008068"/>
    </source>
</evidence>
<dbReference type="Pfam" id="PF08277">
    <property type="entry name" value="PAN_3"/>
    <property type="match status" value="1"/>
</dbReference>